<dbReference type="RefSeq" id="WP_331209022.1">
    <property type="nucleotide sequence ID" value="NZ_JAZGQL010000012.1"/>
</dbReference>
<dbReference type="EMBL" id="JAZGQL010000027">
    <property type="protein sequence ID" value="MEE6310642.1"/>
    <property type="molecule type" value="Genomic_DNA"/>
</dbReference>
<name>A0ABU7SFN2_9ACTN</name>
<keyword evidence="4 10" id="KW-0067">ATP-binding</keyword>
<evidence type="ECO:0000256" key="4">
    <source>
        <dbReference type="ARBA" id="ARBA00022840"/>
    </source>
</evidence>
<dbReference type="InterPro" id="IPR003439">
    <property type="entry name" value="ABC_transporter-like_ATP-bd"/>
</dbReference>
<accession>A0ABU7SFN2</accession>
<dbReference type="InterPro" id="IPR039421">
    <property type="entry name" value="Type_1_exporter"/>
</dbReference>
<dbReference type="InterPro" id="IPR011527">
    <property type="entry name" value="ABC1_TM_dom"/>
</dbReference>
<gene>
    <name evidence="10" type="ORF">V1634_18080</name>
    <name evidence="11" type="ORF">V1634_27750</name>
</gene>
<feature type="domain" description="ABC transmembrane type-1" evidence="9">
    <location>
        <begin position="136"/>
        <end position="307"/>
    </location>
</feature>
<dbReference type="InterPro" id="IPR003593">
    <property type="entry name" value="AAA+_ATPase"/>
</dbReference>
<dbReference type="PANTHER" id="PTHR43394">
    <property type="entry name" value="ATP-DEPENDENT PERMEASE MDL1, MITOCHONDRIAL"/>
    <property type="match status" value="1"/>
</dbReference>
<dbReference type="Proteomes" id="UP001339911">
    <property type="component" value="Unassembled WGS sequence"/>
</dbReference>
<dbReference type="PANTHER" id="PTHR43394:SF1">
    <property type="entry name" value="ATP-BINDING CASSETTE SUB-FAMILY B MEMBER 10, MITOCHONDRIAL"/>
    <property type="match status" value="1"/>
</dbReference>
<evidence type="ECO:0000259" key="8">
    <source>
        <dbReference type="PROSITE" id="PS50893"/>
    </source>
</evidence>
<feature type="transmembrane region" description="Helical" evidence="7">
    <location>
        <begin position="146"/>
        <end position="175"/>
    </location>
</feature>
<dbReference type="EMBL" id="JAZGQL010000012">
    <property type="protein sequence ID" value="MEE6308742.1"/>
    <property type="molecule type" value="Genomic_DNA"/>
</dbReference>
<keyword evidence="2 7" id="KW-0812">Transmembrane</keyword>
<dbReference type="Gene3D" id="3.40.50.300">
    <property type="entry name" value="P-loop containing nucleotide triphosphate hydrolases"/>
    <property type="match status" value="1"/>
</dbReference>
<evidence type="ECO:0000256" key="5">
    <source>
        <dbReference type="ARBA" id="ARBA00022989"/>
    </source>
</evidence>
<dbReference type="PROSITE" id="PS00211">
    <property type="entry name" value="ABC_TRANSPORTER_1"/>
    <property type="match status" value="1"/>
</dbReference>
<keyword evidence="5 7" id="KW-1133">Transmembrane helix</keyword>
<evidence type="ECO:0000259" key="9">
    <source>
        <dbReference type="PROSITE" id="PS50929"/>
    </source>
</evidence>
<protein>
    <submittedName>
        <fullName evidence="10">ABC transporter ATP-binding protein</fullName>
    </submittedName>
</protein>
<dbReference type="Pfam" id="PF00005">
    <property type="entry name" value="ABC_tran"/>
    <property type="match status" value="1"/>
</dbReference>
<sequence>MISIARTARAVAVVWRSGRANLAAYVLLAPIAGALPVLAAWLTKLVLDRIANASGGPILGVASALAGVSVGLALVPHLMNYLRADLGRSAAIVALDQLYAATDRLAGLRRLEEPAFQNTLRLAEQAGRDGPGRCVDGLLGLVQGTVLLTGFIGTLVVINPVMALLVAAGGVPALVAEVRLSRRRANLLWEIGPGERREMFYASLLTSLSAAKEIRLLRLGGLFRRRMLAELGTASAARRSLERREVRVQALLAILSATLSGGGLVWAVATARSGGLTVGDVAVFVAAVAGVQSSLTTLIDHIAGIHQAMLLLAHYEQIVTCPPDLPEPTRPRPVPPLKRGIELRDVWFRYGPDHPWVLRGVHLFIPAGQAVALVGHNGAGKSTLVKLLCRFYDPTRGAILWDGLDLRELPVAELRARIGAVFQDYMTYDLTAAENIWLGDVDPSGPDQVPAEDVARIADAARRAGIHETIEALPRGYQTMLSRVFELDGDPADAGVLLSGGQWQRVAIARSVLPPARDLLILDEPSAGLDAEAERDIQLRLGHYRADRTSVLISHRLGTLRDADLIVVLSGGRVVEAGRHGELLAADGTYATLFRMQASGYAPAEVEAEAETTPAG</sequence>
<organism evidence="10 12">
    <name type="scientific">Plantactinospora veratri</name>
    <dbReference type="NCBI Taxonomy" id="1436122"/>
    <lineage>
        <taxon>Bacteria</taxon>
        <taxon>Bacillati</taxon>
        <taxon>Actinomycetota</taxon>
        <taxon>Actinomycetes</taxon>
        <taxon>Micromonosporales</taxon>
        <taxon>Micromonosporaceae</taxon>
        <taxon>Plantactinospora</taxon>
    </lineage>
</organism>
<dbReference type="PROSITE" id="PS50893">
    <property type="entry name" value="ABC_TRANSPORTER_2"/>
    <property type="match status" value="1"/>
</dbReference>
<evidence type="ECO:0000313" key="12">
    <source>
        <dbReference type="Proteomes" id="UP001339911"/>
    </source>
</evidence>
<dbReference type="InterPro" id="IPR017871">
    <property type="entry name" value="ABC_transporter-like_CS"/>
</dbReference>
<proteinExistence type="predicted"/>
<keyword evidence="3" id="KW-0547">Nucleotide-binding</keyword>
<evidence type="ECO:0000313" key="10">
    <source>
        <dbReference type="EMBL" id="MEE6308742.1"/>
    </source>
</evidence>
<keyword evidence="6 7" id="KW-0472">Membrane</keyword>
<comment type="caution">
    <text evidence="10">The sequence shown here is derived from an EMBL/GenBank/DDBJ whole genome shotgun (WGS) entry which is preliminary data.</text>
</comment>
<evidence type="ECO:0000313" key="11">
    <source>
        <dbReference type="EMBL" id="MEE6310642.1"/>
    </source>
</evidence>
<comment type="subcellular location">
    <subcellularLocation>
        <location evidence="1">Cell membrane</location>
        <topology evidence="1">Multi-pass membrane protein</topology>
    </subcellularLocation>
</comment>
<feature type="domain" description="ABC transporter" evidence="8">
    <location>
        <begin position="341"/>
        <end position="596"/>
    </location>
</feature>
<dbReference type="PROSITE" id="PS50929">
    <property type="entry name" value="ABC_TM1F"/>
    <property type="match status" value="1"/>
</dbReference>
<dbReference type="SMART" id="SM00382">
    <property type="entry name" value="AAA"/>
    <property type="match status" value="1"/>
</dbReference>
<reference evidence="10 12" key="1">
    <citation type="submission" date="2024-01" db="EMBL/GenBank/DDBJ databases">
        <title>Genome insights into Plantactinospora veratri sp. nov.</title>
        <authorList>
            <person name="Wang L."/>
        </authorList>
    </citation>
    <scope>NUCLEOTIDE SEQUENCE [LARGE SCALE GENOMIC DNA]</scope>
    <source>
        <strain evidence="10 12">NEAU-FHS4</strain>
    </source>
</reference>
<feature type="transmembrane region" description="Helical" evidence="7">
    <location>
        <begin position="22"/>
        <end position="46"/>
    </location>
</feature>
<dbReference type="SUPFAM" id="SSF52540">
    <property type="entry name" value="P-loop containing nucleoside triphosphate hydrolases"/>
    <property type="match status" value="1"/>
</dbReference>
<evidence type="ECO:0000256" key="2">
    <source>
        <dbReference type="ARBA" id="ARBA00022692"/>
    </source>
</evidence>
<evidence type="ECO:0000256" key="1">
    <source>
        <dbReference type="ARBA" id="ARBA00004651"/>
    </source>
</evidence>
<evidence type="ECO:0000256" key="7">
    <source>
        <dbReference type="SAM" id="Phobius"/>
    </source>
</evidence>
<feature type="transmembrane region" description="Helical" evidence="7">
    <location>
        <begin position="58"/>
        <end position="79"/>
    </location>
</feature>
<dbReference type="InterPro" id="IPR036640">
    <property type="entry name" value="ABC1_TM_sf"/>
</dbReference>
<dbReference type="GO" id="GO:0005524">
    <property type="term" value="F:ATP binding"/>
    <property type="evidence" value="ECO:0007669"/>
    <property type="project" value="UniProtKB-KW"/>
</dbReference>
<feature type="transmembrane region" description="Helical" evidence="7">
    <location>
        <begin position="248"/>
        <end position="269"/>
    </location>
</feature>
<keyword evidence="12" id="KW-1185">Reference proteome</keyword>
<evidence type="ECO:0000256" key="6">
    <source>
        <dbReference type="ARBA" id="ARBA00023136"/>
    </source>
</evidence>
<dbReference type="SUPFAM" id="SSF90123">
    <property type="entry name" value="ABC transporter transmembrane region"/>
    <property type="match status" value="1"/>
</dbReference>
<dbReference type="InterPro" id="IPR027417">
    <property type="entry name" value="P-loop_NTPase"/>
</dbReference>
<dbReference type="Gene3D" id="1.20.1560.10">
    <property type="entry name" value="ABC transporter type 1, transmembrane domain"/>
    <property type="match status" value="1"/>
</dbReference>
<evidence type="ECO:0000256" key="3">
    <source>
        <dbReference type="ARBA" id="ARBA00022741"/>
    </source>
</evidence>